<accession>A0A9P9HN17</accession>
<proteinExistence type="predicted"/>
<dbReference type="GeneID" id="70231033"/>
<dbReference type="Proteomes" id="UP000720189">
    <property type="component" value="Unassembled WGS sequence"/>
</dbReference>
<keyword evidence="2" id="KW-1185">Reference proteome</keyword>
<comment type="caution">
    <text evidence="1">The sequence shown here is derived from an EMBL/GenBank/DDBJ whole genome shotgun (WGS) entry which is preliminary data.</text>
</comment>
<sequence>MKKQAQDQVRCAGGKHCIGCATMVGPWFSLRCQACWGKQAETPRNISFETPEPPAKPEPSGRCLHCTEITYGPALLCRLCEIHNWDTTFINILTQEQRMVVVREGFCTFCYVRETPGDRARCEWCNASEEKRLQLGKCMSCPDPFSKKGTIKKYQCEDCIVGQRYWTGRCEFCFDPRKLGKNRCEVCEMTDNKKFFDIYKALEPKVPNPDNEACPETQENV</sequence>
<organism evidence="1 2">
    <name type="scientific">Fusarium redolens</name>
    <dbReference type="NCBI Taxonomy" id="48865"/>
    <lineage>
        <taxon>Eukaryota</taxon>
        <taxon>Fungi</taxon>
        <taxon>Dikarya</taxon>
        <taxon>Ascomycota</taxon>
        <taxon>Pezizomycotina</taxon>
        <taxon>Sordariomycetes</taxon>
        <taxon>Hypocreomycetidae</taxon>
        <taxon>Hypocreales</taxon>
        <taxon>Nectriaceae</taxon>
        <taxon>Fusarium</taxon>
        <taxon>Fusarium redolens species complex</taxon>
    </lineage>
</organism>
<evidence type="ECO:0000313" key="2">
    <source>
        <dbReference type="Proteomes" id="UP000720189"/>
    </source>
</evidence>
<gene>
    <name evidence="1" type="ORF">BKA55DRAFT_724460</name>
</gene>
<dbReference type="AlphaFoldDB" id="A0A9P9HN17"/>
<dbReference type="EMBL" id="JAGMUX010000005">
    <property type="protein sequence ID" value="KAH7259404.1"/>
    <property type="molecule type" value="Genomic_DNA"/>
</dbReference>
<protein>
    <submittedName>
        <fullName evidence="1">Uncharacterized protein</fullName>
    </submittedName>
</protein>
<evidence type="ECO:0000313" key="1">
    <source>
        <dbReference type="EMBL" id="KAH7259404.1"/>
    </source>
</evidence>
<dbReference type="RefSeq" id="XP_046052112.1">
    <property type="nucleotide sequence ID" value="XM_046201079.1"/>
</dbReference>
<reference evidence="1" key="1">
    <citation type="journal article" date="2021" name="Nat. Commun.">
        <title>Genetic determinants of endophytism in the Arabidopsis root mycobiome.</title>
        <authorList>
            <person name="Mesny F."/>
            <person name="Miyauchi S."/>
            <person name="Thiergart T."/>
            <person name="Pickel B."/>
            <person name="Atanasova L."/>
            <person name="Karlsson M."/>
            <person name="Huettel B."/>
            <person name="Barry K.W."/>
            <person name="Haridas S."/>
            <person name="Chen C."/>
            <person name="Bauer D."/>
            <person name="Andreopoulos W."/>
            <person name="Pangilinan J."/>
            <person name="LaButti K."/>
            <person name="Riley R."/>
            <person name="Lipzen A."/>
            <person name="Clum A."/>
            <person name="Drula E."/>
            <person name="Henrissat B."/>
            <person name="Kohler A."/>
            <person name="Grigoriev I.V."/>
            <person name="Martin F.M."/>
            <person name="Hacquard S."/>
        </authorList>
    </citation>
    <scope>NUCLEOTIDE SEQUENCE</scope>
    <source>
        <strain evidence="1">MPI-CAGE-AT-0023</strain>
    </source>
</reference>
<name>A0A9P9HN17_FUSRE</name>